<dbReference type="SUPFAM" id="SSF75011">
    <property type="entry name" value="3-carboxy-cis,cis-mucoante lactonizing enzyme"/>
    <property type="match status" value="1"/>
</dbReference>
<dbReference type="PROSITE" id="PS51318">
    <property type="entry name" value="TAT"/>
    <property type="match status" value="1"/>
</dbReference>
<dbReference type="InterPro" id="IPR006311">
    <property type="entry name" value="TAT_signal"/>
</dbReference>
<protein>
    <submittedName>
        <fullName evidence="2">Uncharacterized protein</fullName>
    </submittedName>
</protein>
<accession>A0ABT5Z7Z4</accession>
<evidence type="ECO:0000256" key="1">
    <source>
        <dbReference type="SAM" id="SignalP"/>
    </source>
</evidence>
<organism evidence="2 3">
    <name type="scientific">Streptantibioticus ferralitis</name>
    <dbReference type="NCBI Taxonomy" id="236510"/>
    <lineage>
        <taxon>Bacteria</taxon>
        <taxon>Bacillati</taxon>
        <taxon>Actinomycetota</taxon>
        <taxon>Actinomycetes</taxon>
        <taxon>Kitasatosporales</taxon>
        <taxon>Streptomycetaceae</taxon>
        <taxon>Streptantibioticus</taxon>
    </lineage>
</organism>
<sequence>MSMRKTARAALGVLSAVAALSAAAVPAAMADQAVPAAKPHASAGTHLKLFAAAPAGYTHPDDLTRLGDVLYTAYQNNAAADGTPAGSKSDIVGFDIKTGKVLRHWVLPGRVDGLTADPHHHRLLATVNEDLNSSLYTITPTRTSGVVRHYNYSPSPAETGSDGTNGGTDALSVAANGTVYVAHSNPDTSLPGANNTAATYTLKLSGSAAKLTRVYGVNDTATVINPAKGAPAKAELGLTDPDSNRWIPGRDGGTLIQDAQADSKLVYVSDLDAKHPTVRQLNLVNAKTPSKGAATPQLDDIERVTGDGTLFVVDSAAGKIYKANTEGVRPGTLFASQPAPKAGDQPNDPALAVVDQRTGVVTHLNVNVTLQSPKGLLFVPGDNR</sequence>
<dbReference type="Proteomes" id="UP001220022">
    <property type="component" value="Unassembled WGS sequence"/>
</dbReference>
<comment type="caution">
    <text evidence="2">The sequence shown here is derived from an EMBL/GenBank/DDBJ whole genome shotgun (WGS) entry which is preliminary data.</text>
</comment>
<name>A0ABT5Z7Z4_9ACTN</name>
<proteinExistence type="predicted"/>
<keyword evidence="3" id="KW-1185">Reference proteome</keyword>
<evidence type="ECO:0000313" key="3">
    <source>
        <dbReference type="Proteomes" id="UP001220022"/>
    </source>
</evidence>
<reference evidence="2 3" key="1">
    <citation type="submission" date="2023-03" db="EMBL/GenBank/DDBJ databases">
        <title>Draft genome sequence of type strain Streptomyces ferralitis JCM 14344.</title>
        <authorList>
            <person name="Klaysubun C."/>
            <person name="Duangmal K."/>
        </authorList>
    </citation>
    <scope>NUCLEOTIDE SEQUENCE [LARGE SCALE GENOMIC DNA]</scope>
    <source>
        <strain evidence="2 3">JCM 14344</strain>
    </source>
</reference>
<keyword evidence="1" id="KW-0732">Signal</keyword>
<gene>
    <name evidence="2" type="ORF">P2L57_30730</name>
</gene>
<dbReference type="RefSeq" id="WP_275820054.1">
    <property type="nucleotide sequence ID" value="NZ_BAAANM010000029.1"/>
</dbReference>
<feature type="chain" id="PRO_5046822735" evidence="1">
    <location>
        <begin position="31"/>
        <end position="384"/>
    </location>
</feature>
<dbReference type="EMBL" id="JARHTQ010000027">
    <property type="protein sequence ID" value="MDF2259943.1"/>
    <property type="molecule type" value="Genomic_DNA"/>
</dbReference>
<evidence type="ECO:0000313" key="2">
    <source>
        <dbReference type="EMBL" id="MDF2259943.1"/>
    </source>
</evidence>
<feature type="signal peptide" evidence="1">
    <location>
        <begin position="1"/>
        <end position="30"/>
    </location>
</feature>